<sequence>MVGEGIIAPAFPSQASPASSDWQLPQGCGAEAFLLDNARCITLFRKECQNQAPWERFLTDKRVLLLLVLAERRLLEHPSGYSVRLRFLNLTGTLSLAGYFILAVLSLAKFQSERAP</sequence>
<evidence type="ECO:0000313" key="2">
    <source>
        <dbReference type="Proteomes" id="UP001487740"/>
    </source>
</evidence>
<dbReference type="AlphaFoldDB" id="A0AAW0UKZ1"/>
<reference evidence="1 2" key="1">
    <citation type="submission" date="2023-03" db="EMBL/GenBank/DDBJ databases">
        <title>High-quality genome of Scylla paramamosain provides insights in environmental adaptation.</title>
        <authorList>
            <person name="Zhang L."/>
        </authorList>
    </citation>
    <scope>NUCLEOTIDE SEQUENCE [LARGE SCALE GENOMIC DNA]</scope>
    <source>
        <strain evidence="1">LZ_2023a</strain>
        <tissue evidence="1">Muscle</tissue>
    </source>
</reference>
<dbReference type="Proteomes" id="UP001487740">
    <property type="component" value="Unassembled WGS sequence"/>
</dbReference>
<comment type="caution">
    <text evidence="1">The sequence shown here is derived from an EMBL/GenBank/DDBJ whole genome shotgun (WGS) entry which is preliminary data.</text>
</comment>
<name>A0AAW0UKZ1_SCYPA</name>
<organism evidence="1 2">
    <name type="scientific">Scylla paramamosain</name>
    <name type="common">Mud crab</name>
    <dbReference type="NCBI Taxonomy" id="85552"/>
    <lineage>
        <taxon>Eukaryota</taxon>
        <taxon>Metazoa</taxon>
        <taxon>Ecdysozoa</taxon>
        <taxon>Arthropoda</taxon>
        <taxon>Crustacea</taxon>
        <taxon>Multicrustacea</taxon>
        <taxon>Malacostraca</taxon>
        <taxon>Eumalacostraca</taxon>
        <taxon>Eucarida</taxon>
        <taxon>Decapoda</taxon>
        <taxon>Pleocyemata</taxon>
        <taxon>Brachyura</taxon>
        <taxon>Eubrachyura</taxon>
        <taxon>Portunoidea</taxon>
        <taxon>Portunidae</taxon>
        <taxon>Portuninae</taxon>
        <taxon>Scylla</taxon>
    </lineage>
</organism>
<proteinExistence type="predicted"/>
<keyword evidence="2" id="KW-1185">Reference proteome</keyword>
<evidence type="ECO:0000313" key="1">
    <source>
        <dbReference type="EMBL" id="KAK8400798.1"/>
    </source>
</evidence>
<accession>A0AAW0UKZ1</accession>
<dbReference type="EMBL" id="JARAKH010000009">
    <property type="protein sequence ID" value="KAK8400798.1"/>
    <property type="molecule type" value="Genomic_DNA"/>
</dbReference>
<gene>
    <name evidence="1" type="ORF">O3P69_002531</name>
</gene>
<protein>
    <submittedName>
        <fullName evidence="1">Uncharacterized protein</fullName>
    </submittedName>
</protein>